<dbReference type="Proteomes" id="UP000028828">
    <property type="component" value="Unassembled WGS sequence"/>
</dbReference>
<organism evidence="2 3">
    <name type="scientific">Toxoplasma gondii p89</name>
    <dbReference type="NCBI Taxonomy" id="943119"/>
    <lineage>
        <taxon>Eukaryota</taxon>
        <taxon>Sar</taxon>
        <taxon>Alveolata</taxon>
        <taxon>Apicomplexa</taxon>
        <taxon>Conoidasida</taxon>
        <taxon>Coccidia</taxon>
        <taxon>Eucoccidiorida</taxon>
        <taxon>Eimeriorina</taxon>
        <taxon>Sarcocystidae</taxon>
        <taxon>Toxoplasma</taxon>
    </lineage>
</organism>
<comment type="caution">
    <text evidence="2">The sequence shown here is derived from an EMBL/GenBank/DDBJ whole genome shotgun (WGS) entry which is preliminary data.</text>
</comment>
<proteinExistence type="predicted"/>
<evidence type="ECO:0000256" key="1">
    <source>
        <dbReference type="SAM" id="MobiDB-lite"/>
    </source>
</evidence>
<name>A0A086L5I2_TOXGO</name>
<feature type="region of interest" description="Disordered" evidence="1">
    <location>
        <begin position="81"/>
        <end position="108"/>
    </location>
</feature>
<protein>
    <submittedName>
        <fullName evidence="2">B-box zinc finger domain-containing protein</fullName>
    </submittedName>
</protein>
<evidence type="ECO:0000313" key="2">
    <source>
        <dbReference type="EMBL" id="KFG51900.1"/>
    </source>
</evidence>
<accession>A0A086L5I2</accession>
<feature type="compositionally biased region" description="Polar residues" evidence="1">
    <location>
        <begin position="92"/>
        <end position="108"/>
    </location>
</feature>
<gene>
    <name evidence="2" type="ORF">TGP89_271880C</name>
</gene>
<dbReference type="VEuPathDB" id="ToxoDB:TGP89_271880C"/>
<evidence type="ECO:0000313" key="3">
    <source>
        <dbReference type="Proteomes" id="UP000028828"/>
    </source>
</evidence>
<feature type="region of interest" description="Disordered" evidence="1">
    <location>
        <begin position="44"/>
        <end position="63"/>
    </location>
</feature>
<dbReference type="AlphaFoldDB" id="A0A086L5I2"/>
<sequence length="123" mass="13545">MKSLCALCESLCLRRFSLPRRMPQLFSPLVRRTVQTPLRATRILRPAGATGDSSSSSVSSGTRVVRCVDPQTHQIHWVKAAPGRPPRKKEATVSTSPATQEETPVSPRTIQIMLEQIGARRIG</sequence>
<reference evidence="2 3" key="1">
    <citation type="submission" date="2014-03" db="EMBL/GenBank/DDBJ databases">
        <authorList>
            <person name="Sibley D."/>
            <person name="Venepally P."/>
            <person name="Karamycheva S."/>
            <person name="Hadjithomas M."/>
            <person name="Khan A."/>
            <person name="Brunk B."/>
            <person name="Roos D."/>
            <person name="Caler E."/>
            <person name="Lorenzi H."/>
        </authorList>
    </citation>
    <scope>NUCLEOTIDE SEQUENCE [LARGE SCALE GENOMIC DNA]</scope>
    <source>
        <strain evidence="3">p89</strain>
    </source>
</reference>
<dbReference type="EMBL" id="AEYI02000096">
    <property type="protein sequence ID" value="KFG51900.1"/>
    <property type="molecule type" value="Genomic_DNA"/>
</dbReference>